<feature type="non-terminal residue" evidence="2">
    <location>
        <position position="129"/>
    </location>
</feature>
<gene>
    <name evidence="2" type="ORF">TeGR_g3294</name>
</gene>
<evidence type="ECO:0008006" key="4">
    <source>
        <dbReference type="Google" id="ProtNLM"/>
    </source>
</evidence>
<evidence type="ECO:0000313" key="2">
    <source>
        <dbReference type="EMBL" id="GMI37620.1"/>
    </source>
</evidence>
<evidence type="ECO:0000256" key="1">
    <source>
        <dbReference type="ARBA" id="ARBA00009431"/>
    </source>
</evidence>
<dbReference type="SUPFAM" id="SSF53474">
    <property type="entry name" value="alpha/beta-Hydrolases"/>
    <property type="match status" value="1"/>
</dbReference>
<keyword evidence="3" id="KW-1185">Reference proteome</keyword>
<dbReference type="InterPro" id="IPR001563">
    <property type="entry name" value="Peptidase_S10"/>
</dbReference>
<dbReference type="Pfam" id="PF00450">
    <property type="entry name" value="Peptidase_S10"/>
    <property type="match status" value="1"/>
</dbReference>
<dbReference type="EMBL" id="BRYB01000782">
    <property type="protein sequence ID" value="GMI37620.1"/>
    <property type="molecule type" value="Genomic_DNA"/>
</dbReference>
<protein>
    <recommendedName>
        <fullName evidence="4">Alpha/beta hydrolase</fullName>
    </recommendedName>
</protein>
<reference evidence="2 3" key="1">
    <citation type="journal article" date="2023" name="Commun. Biol.">
        <title>Genome analysis of Parmales, the sister group of diatoms, reveals the evolutionary specialization of diatoms from phago-mixotrophs to photoautotrophs.</title>
        <authorList>
            <person name="Ban H."/>
            <person name="Sato S."/>
            <person name="Yoshikawa S."/>
            <person name="Yamada K."/>
            <person name="Nakamura Y."/>
            <person name="Ichinomiya M."/>
            <person name="Sato N."/>
            <person name="Blanc-Mathieu R."/>
            <person name="Endo H."/>
            <person name="Kuwata A."/>
            <person name="Ogata H."/>
        </authorList>
    </citation>
    <scope>NUCLEOTIDE SEQUENCE [LARGE SCALE GENOMIC DNA]</scope>
</reference>
<organism evidence="2 3">
    <name type="scientific">Tetraparma gracilis</name>
    <dbReference type="NCBI Taxonomy" id="2962635"/>
    <lineage>
        <taxon>Eukaryota</taxon>
        <taxon>Sar</taxon>
        <taxon>Stramenopiles</taxon>
        <taxon>Ochrophyta</taxon>
        <taxon>Bolidophyceae</taxon>
        <taxon>Parmales</taxon>
        <taxon>Triparmaceae</taxon>
        <taxon>Tetraparma</taxon>
    </lineage>
</organism>
<sequence>YNALAGNDGLGVVPDVVEILESGEVELLFFNGMNDVIVNHVSNEIALEALPYSKVGDFKHAKRQIWSGGLPGTGPLGPRGWLKSAPPLHYLKIAESGHMVPMDQPELALEMIRELLGGRIGGAKEQRLG</sequence>
<dbReference type="Gene3D" id="3.40.50.1820">
    <property type="entry name" value="alpha/beta hydrolase"/>
    <property type="match status" value="1"/>
</dbReference>
<feature type="non-terminal residue" evidence="2">
    <location>
        <position position="1"/>
    </location>
</feature>
<comment type="caution">
    <text evidence="2">The sequence shown here is derived from an EMBL/GenBank/DDBJ whole genome shotgun (WGS) entry which is preliminary data.</text>
</comment>
<evidence type="ECO:0000313" key="3">
    <source>
        <dbReference type="Proteomes" id="UP001165060"/>
    </source>
</evidence>
<proteinExistence type="inferred from homology"/>
<comment type="similarity">
    <text evidence="1">Belongs to the peptidase S10 family.</text>
</comment>
<dbReference type="Proteomes" id="UP001165060">
    <property type="component" value="Unassembled WGS sequence"/>
</dbReference>
<name>A0ABQ6N111_9STRA</name>
<dbReference type="InterPro" id="IPR029058">
    <property type="entry name" value="AB_hydrolase_fold"/>
</dbReference>
<accession>A0ABQ6N111</accession>